<name>A0ABM0JTQ4_APLCA</name>
<proteinExistence type="inferred from homology"/>
<dbReference type="SUPFAM" id="SSF48264">
    <property type="entry name" value="Cytochrome P450"/>
    <property type="match status" value="1"/>
</dbReference>
<dbReference type="InterPro" id="IPR050182">
    <property type="entry name" value="Cytochrome_P450_fam2"/>
</dbReference>
<dbReference type="InterPro" id="IPR002401">
    <property type="entry name" value="Cyt_P450_E_grp-I"/>
</dbReference>
<gene>
    <name evidence="5" type="primary">LOC101854728</name>
</gene>
<evidence type="ECO:0000256" key="1">
    <source>
        <dbReference type="ARBA" id="ARBA00010617"/>
    </source>
</evidence>
<evidence type="ECO:0000256" key="3">
    <source>
        <dbReference type="ARBA" id="ARBA00023004"/>
    </source>
</evidence>
<keyword evidence="2" id="KW-0479">Metal-binding</keyword>
<keyword evidence="4" id="KW-1185">Reference proteome</keyword>
<dbReference type="PANTHER" id="PTHR24300">
    <property type="entry name" value="CYTOCHROME P450 508A4-RELATED"/>
    <property type="match status" value="1"/>
</dbReference>
<protein>
    <submittedName>
        <fullName evidence="5">Cytochrome P450 2F2-like</fullName>
    </submittedName>
</protein>
<organism evidence="4 5">
    <name type="scientific">Aplysia californica</name>
    <name type="common">California sea hare</name>
    <dbReference type="NCBI Taxonomy" id="6500"/>
    <lineage>
        <taxon>Eukaryota</taxon>
        <taxon>Metazoa</taxon>
        <taxon>Spiralia</taxon>
        <taxon>Lophotrochozoa</taxon>
        <taxon>Mollusca</taxon>
        <taxon>Gastropoda</taxon>
        <taxon>Heterobranchia</taxon>
        <taxon>Euthyneura</taxon>
        <taxon>Tectipleura</taxon>
        <taxon>Aplysiida</taxon>
        <taxon>Aplysioidea</taxon>
        <taxon>Aplysiidae</taxon>
        <taxon>Aplysia</taxon>
    </lineage>
</organism>
<evidence type="ECO:0000313" key="5">
    <source>
        <dbReference type="RefSeq" id="XP_005101279.1"/>
    </source>
</evidence>
<dbReference type="RefSeq" id="XP_005101279.1">
    <property type="nucleotide sequence ID" value="XM_005101222.1"/>
</dbReference>
<sequence>METAVTVAILFTLLAVGGLLLSVRPVLLPPGPRLLPLLGNLHLLIWEDVRSLVVRLRKEYGDIFSVYFGWRPVVVVAGLKLIKETFVKNAEVFSERPRGLGYEPFTRGRGIMNTSGEAWKQQRNFVITALHDLGMGSEAMETKIGPEMIQLTSTLLDLNGKSFDPHDIMLVTASNVVFNVCFGKRFEKDDPEFSIFAKRSVV</sequence>
<dbReference type="InterPro" id="IPR001128">
    <property type="entry name" value="Cyt_P450"/>
</dbReference>
<reference evidence="5" key="1">
    <citation type="submission" date="2025-08" db="UniProtKB">
        <authorList>
            <consortium name="RefSeq"/>
        </authorList>
    </citation>
    <scope>IDENTIFICATION</scope>
</reference>
<dbReference type="Pfam" id="PF00067">
    <property type="entry name" value="p450"/>
    <property type="match status" value="1"/>
</dbReference>
<evidence type="ECO:0000256" key="2">
    <source>
        <dbReference type="ARBA" id="ARBA00022723"/>
    </source>
</evidence>
<keyword evidence="3" id="KW-0408">Iron</keyword>
<dbReference type="InterPro" id="IPR036396">
    <property type="entry name" value="Cyt_P450_sf"/>
</dbReference>
<dbReference type="GeneID" id="101854728"/>
<dbReference type="PRINTS" id="PR00463">
    <property type="entry name" value="EP450I"/>
</dbReference>
<evidence type="ECO:0000313" key="4">
    <source>
        <dbReference type="Proteomes" id="UP000694888"/>
    </source>
</evidence>
<dbReference type="Proteomes" id="UP000694888">
    <property type="component" value="Unplaced"/>
</dbReference>
<dbReference type="Gene3D" id="1.10.630.10">
    <property type="entry name" value="Cytochrome P450"/>
    <property type="match status" value="1"/>
</dbReference>
<comment type="similarity">
    <text evidence="1">Belongs to the cytochrome P450 family.</text>
</comment>
<accession>A0ABM0JTQ4</accession>